<reference evidence="12" key="1">
    <citation type="submission" date="2021-02" db="EMBL/GenBank/DDBJ databases">
        <authorList>
            <person name="Nowell W R."/>
        </authorList>
    </citation>
    <scope>NUCLEOTIDE SEQUENCE</scope>
</reference>
<evidence type="ECO:0000256" key="1">
    <source>
        <dbReference type="ARBA" id="ARBA00009558"/>
    </source>
</evidence>
<dbReference type="Gene3D" id="3.90.176.10">
    <property type="entry name" value="Toxin ADP-ribosyltransferase, Chain A, domain 1"/>
    <property type="match status" value="1"/>
</dbReference>
<dbReference type="EMBL" id="CAJNOW010009054">
    <property type="protein sequence ID" value="CAF1553756.1"/>
    <property type="molecule type" value="Genomic_DNA"/>
</dbReference>
<evidence type="ECO:0000313" key="12">
    <source>
        <dbReference type="EMBL" id="CAF2060164.1"/>
    </source>
</evidence>
<comment type="caution">
    <text evidence="12">The sequence shown here is derived from an EMBL/GenBank/DDBJ whole genome shotgun (WGS) entry which is preliminary data.</text>
</comment>
<evidence type="ECO:0000256" key="6">
    <source>
        <dbReference type="ARBA" id="ARBA00023180"/>
    </source>
</evidence>
<gene>
    <name evidence="10" type="ORF">CJN711_LOCUS12242</name>
    <name evidence="11" type="ORF">KQP761_LOCUS17850</name>
    <name evidence="12" type="ORF">WKI299_LOCUS11977</name>
</gene>
<keyword evidence="2 8" id="KW-0328">Glycosyltransferase</keyword>
<comment type="similarity">
    <text evidence="1 8">Belongs to the Arg-specific ADP-ribosyltransferase family.</text>
</comment>
<feature type="compositionally biased region" description="Polar residues" evidence="9">
    <location>
        <begin position="294"/>
        <end position="303"/>
    </location>
</feature>
<dbReference type="OrthoDB" id="423533at2759"/>
<evidence type="ECO:0000313" key="13">
    <source>
        <dbReference type="Proteomes" id="UP000663856"/>
    </source>
</evidence>
<dbReference type="SUPFAM" id="SSF101898">
    <property type="entry name" value="NHL repeat"/>
    <property type="match status" value="1"/>
</dbReference>
<keyword evidence="3 8" id="KW-0808">Transferase</keyword>
<keyword evidence="8" id="KW-0521">NADP</keyword>
<dbReference type="InterPro" id="IPR011042">
    <property type="entry name" value="6-blade_b-propeller_TolB-like"/>
</dbReference>
<evidence type="ECO:0000313" key="11">
    <source>
        <dbReference type="EMBL" id="CAF1553756.1"/>
    </source>
</evidence>
<keyword evidence="4" id="KW-0548">Nucleotidyltransferase</keyword>
<dbReference type="Proteomes" id="UP000663855">
    <property type="component" value="Unassembled WGS sequence"/>
</dbReference>
<dbReference type="Proteomes" id="UP000663834">
    <property type="component" value="Unassembled WGS sequence"/>
</dbReference>
<dbReference type="AlphaFoldDB" id="A0A816QGJ1"/>
<dbReference type="GO" id="GO:0016779">
    <property type="term" value="F:nucleotidyltransferase activity"/>
    <property type="evidence" value="ECO:0007669"/>
    <property type="project" value="UniProtKB-KW"/>
</dbReference>
<keyword evidence="5" id="KW-0732">Signal</keyword>
<sequence>MATGDEVHAHRSRVSDVGQEPLKMLLPIRGYDRVPLVTLEEAVESLVRILPEINDYVYVAKQRCDEDPADGLSQDESAAIMLYSMEWIPREECLYYVLNTILRSEDRRKLEPWFLYLKLLISGLTRLPSTRRFVYRGVKMDLSKQYKPGKPIVWWAFSSCTSTVGVLQNEDFLGQTGERTMFTIECDSGKDISRHSYFRSEEEILLPPGRQFEVVASLQTGPDIHVIQLKEVKPPIVLLQPVSLTSNATKAISEVSKTNKFKANIDDVNAKVGQMKIVTEPMTAMTKKSDKSKSTQPKPTTLVLNPKPKPQHSTFIPNIPSNTRWENNGIIVAGGNGSGDAENQLEYPYDVYVDDDQTLYISDYGNNRIMEWKADSKSGQVVAGGHGRGTQECQLNTPRGVILDKEMDALIICDAGNGRVTRWSRQNRTSGETIINNVNCWGLMMDNQRFLYVTDQVAVRRYGTEEKNGIVVAGENSGGDGLNQLDRPDLIFVDRDYSVYVSEYYNHRVMKWAKGAKEGIIVAGGRGEGNALTQLSNPTGVFVDQLETVYVVDFGNNRVMRWCKGATEGSIIIGGKHLCGPRGLSFDHYGNMYVVDCCNYRVLRFSIKK</sequence>
<dbReference type="Gene3D" id="2.120.10.30">
    <property type="entry name" value="TolB, C-terminal domain"/>
    <property type="match status" value="2"/>
</dbReference>
<proteinExistence type="inferred from homology"/>
<dbReference type="PANTHER" id="PTHR10680">
    <property type="entry name" value="PEPTIDYL-GLYCINE ALPHA-AMIDATING MONOOXYGENASE"/>
    <property type="match status" value="1"/>
</dbReference>
<evidence type="ECO:0000256" key="4">
    <source>
        <dbReference type="ARBA" id="ARBA00022695"/>
    </source>
</evidence>
<dbReference type="EMBL" id="CAJNOV010005343">
    <property type="protein sequence ID" value="CAF1205480.1"/>
    <property type="molecule type" value="Genomic_DNA"/>
</dbReference>
<dbReference type="EMBL" id="CAJNRF010004471">
    <property type="protein sequence ID" value="CAF2060164.1"/>
    <property type="molecule type" value="Genomic_DNA"/>
</dbReference>
<dbReference type="InterPro" id="IPR000768">
    <property type="entry name" value="ART"/>
</dbReference>
<evidence type="ECO:0000256" key="2">
    <source>
        <dbReference type="ARBA" id="ARBA00022676"/>
    </source>
</evidence>
<evidence type="ECO:0000256" key="3">
    <source>
        <dbReference type="ARBA" id="ARBA00022679"/>
    </source>
</evidence>
<organism evidence="12 13">
    <name type="scientific">Rotaria magnacalcarata</name>
    <dbReference type="NCBI Taxonomy" id="392030"/>
    <lineage>
        <taxon>Eukaryota</taxon>
        <taxon>Metazoa</taxon>
        <taxon>Spiralia</taxon>
        <taxon>Gnathifera</taxon>
        <taxon>Rotifera</taxon>
        <taxon>Eurotatoria</taxon>
        <taxon>Bdelloidea</taxon>
        <taxon>Philodinida</taxon>
        <taxon>Philodinidae</taxon>
        <taxon>Rotaria</taxon>
    </lineage>
</organism>
<dbReference type="GO" id="GO:0106274">
    <property type="term" value="F:NAD+-protein-arginine ADP-ribosyltransferase activity"/>
    <property type="evidence" value="ECO:0007669"/>
    <property type="project" value="UniProtKB-EC"/>
</dbReference>
<keyword evidence="8" id="KW-0520">NAD</keyword>
<dbReference type="EC" id="2.4.2.31" evidence="8"/>
<evidence type="ECO:0000256" key="5">
    <source>
        <dbReference type="ARBA" id="ARBA00022729"/>
    </source>
</evidence>
<evidence type="ECO:0000256" key="9">
    <source>
        <dbReference type="SAM" id="MobiDB-lite"/>
    </source>
</evidence>
<evidence type="ECO:0000256" key="8">
    <source>
        <dbReference type="RuleBase" id="RU361228"/>
    </source>
</evidence>
<dbReference type="GO" id="GO:0005576">
    <property type="term" value="C:extracellular region"/>
    <property type="evidence" value="ECO:0007669"/>
    <property type="project" value="TreeGrafter"/>
</dbReference>
<comment type="catalytic activity">
    <reaction evidence="7 8">
        <text>L-arginyl-[protein] + NAD(+) = N(omega)-(ADP-D-ribosyl)-L-arginyl-[protein] + nicotinamide + H(+)</text>
        <dbReference type="Rhea" id="RHEA:19149"/>
        <dbReference type="Rhea" id="RHEA-COMP:10532"/>
        <dbReference type="Rhea" id="RHEA-COMP:15087"/>
        <dbReference type="ChEBI" id="CHEBI:15378"/>
        <dbReference type="ChEBI" id="CHEBI:17154"/>
        <dbReference type="ChEBI" id="CHEBI:29965"/>
        <dbReference type="ChEBI" id="CHEBI:57540"/>
        <dbReference type="ChEBI" id="CHEBI:142554"/>
        <dbReference type="EC" id="2.4.2.31"/>
    </reaction>
</comment>
<keyword evidence="6" id="KW-0325">Glycoprotein</keyword>
<dbReference type="Proteomes" id="UP000663856">
    <property type="component" value="Unassembled WGS sequence"/>
</dbReference>
<dbReference type="PANTHER" id="PTHR10680:SF28">
    <property type="entry name" value="SMP-30_GLUCONOLACTONASE_LRE-LIKE REGION DOMAIN-CONTAINING PROTEIN"/>
    <property type="match status" value="1"/>
</dbReference>
<dbReference type="Pfam" id="PF01129">
    <property type="entry name" value="ART"/>
    <property type="match status" value="1"/>
</dbReference>
<dbReference type="SUPFAM" id="SSF56399">
    <property type="entry name" value="ADP-ribosylation"/>
    <property type="match status" value="1"/>
</dbReference>
<protein>
    <recommendedName>
        <fullName evidence="8">NAD(P)(+)--arginine ADP-ribosyltransferase</fullName>
        <ecNumber evidence="8">2.4.2.31</ecNumber>
    </recommendedName>
    <alternativeName>
        <fullName evidence="8">Mono(ADP-ribosyl)transferase</fullName>
    </alternativeName>
</protein>
<evidence type="ECO:0000313" key="10">
    <source>
        <dbReference type="EMBL" id="CAF1205480.1"/>
    </source>
</evidence>
<dbReference type="PROSITE" id="PS51996">
    <property type="entry name" value="TR_MART"/>
    <property type="match status" value="1"/>
</dbReference>
<accession>A0A816QGJ1</accession>
<dbReference type="CDD" id="cd05819">
    <property type="entry name" value="NHL"/>
    <property type="match status" value="1"/>
</dbReference>
<name>A0A816QGJ1_9BILA</name>
<evidence type="ECO:0000256" key="7">
    <source>
        <dbReference type="ARBA" id="ARBA00047597"/>
    </source>
</evidence>
<feature type="region of interest" description="Disordered" evidence="9">
    <location>
        <begin position="285"/>
        <end position="313"/>
    </location>
</feature>